<feature type="region of interest" description="Disordered" evidence="1">
    <location>
        <begin position="1"/>
        <end position="103"/>
    </location>
</feature>
<accession>A0A6J4JTL4</accession>
<reference evidence="2" key="1">
    <citation type="submission" date="2020-02" db="EMBL/GenBank/DDBJ databases">
        <authorList>
            <person name="Meier V. D."/>
        </authorList>
    </citation>
    <scope>NUCLEOTIDE SEQUENCE</scope>
    <source>
        <strain evidence="2">AVDCRST_MAG08</strain>
    </source>
</reference>
<dbReference type="EMBL" id="CADCTG010000347">
    <property type="protein sequence ID" value="CAA9287261.1"/>
    <property type="molecule type" value="Genomic_DNA"/>
</dbReference>
<name>A0A6J4JTL4_9PROT</name>
<dbReference type="AlphaFoldDB" id="A0A6J4JTL4"/>
<feature type="compositionally biased region" description="Basic residues" evidence="1">
    <location>
        <begin position="249"/>
        <end position="271"/>
    </location>
</feature>
<protein>
    <submittedName>
        <fullName evidence="2">Glycerol-3-phosphate ABC transporter, permease protein UgpE</fullName>
    </submittedName>
</protein>
<feature type="non-terminal residue" evidence="2">
    <location>
        <position position="1"/>
    </location>
</feature>
<feature type="compositionally biased region" description="Low complexity" evidence="1">
    <location>
        <begin position="200"/>
        <end position="211"/>
    </location>
</feature>
<sequence length="297" mass="32118">ERRRGRGRPARGGGHHPPAAAERGADARHPAARRAGRGVPDLDRSGGLHPRRFHHRPRRRAPAAGRGGGGELRDGADGRRRALQLQPRDADAVEQRGDGAADRLRQDRHLLALRLRRGLLQLPRPDGRLLDDLHHPHAPGGGADHPDLPGDRGPGPVRFHGRSHRAADGERHRDPPVPPVLPDGAGRGGGSGEDRRRRAAPLLPRHPPAALRDQHRGALRDPLHLRLEPIPLAVAGGERPLAGNGGGRPHAHDRHRRRAERVERHHGHRRAGVAAAGRRGGGHAAVVRARPDRDGEV</sequence>
<gene>
    <name evidence="2" type="ORF">AVDCRST_MAG08-4313</name>
</gene>
<feature type="region of interest" description="Disordered" evidence="1">
    <location>
        <begin position="130"/>
        <end position="220"/>
    </location>
</feature>
<feature type="non-terminal residue" evidence="2">
    <location>
        <position position="297"/>
    </location>
</feature>
<feature type="region of interest" description="Disordered" evidence="1">
    <location>
        <begin position="236"/>
        <end position="297"/>
    </location>
</feature>
<feature type="compositionally biased region" description="Basic and acidic residues" evidence="1">
    <location>
        <begin position="88"/>
        <end position="103"/>
    </location>
</feature>
<feature type="compositionally biased region" description="Basic and acidic residues" evidence="1">
    <location>
        <begin position="71"/>
        <end position="80"/>
    </location>
</feature>
<evidence type="ECO:0000313" key="2">
    <source>
        <dbReference type="EMBL" id="CAA9287261.1"/>
    </source>
</evidence>
<organism evidence="2">
    <name type="scientific">uncultured Acetobacteraceae bacterium</name>
    <dbReference type="NCBI Taxonomy" id="169975"/>
    <lineage>
        <taxon>Bacteria</taxon>
        <taxon>Pseudomonadati</taxon>
        <taxon>Pseudomonadota</taxon>
        <taxon>Alphaproteobacteria</taxon>
        <taxon>Acetobacterales</taxon>
        <taxon>Acetobacteraceae</taxon>
        <taxon>environmental samples</taxon>
    </lineage>
</organism>
<evidence type="ECO:0000256" key="1">
    <source>
        <dbReference type="SAM" id="MobiDB-lite"/>
    </source>
</evidence>
<feature type="compositionally biased region" description="Basic and acidic residues" evidence="1">
    <location>
        <begin position="165"/>
        <end position="175"/>
    </location>
</feature>
<proteinExistence type="predicted"/>
<feature type="compositionally biased region" description="Basic residues" evidence="1">
    <location>
        <begin position="49"/>
        <end position="61"/>
    </location>
</feature>